<dbReference type="AlphaFoldDB" id="A0A067QDC3"/>
<dbReference type="SUPFAM" id="SSF54695">
    <property type="entry name" value="POZ domain"/>
    <property type="match status" value="1"/>
</dbReference>
<dbReference type="STRING" id="933084.A0A067QDC3"/>
<dbReference type="InParanoid" id="A0A067QDC3"/>
<reference evidence="3" key="1">
    <citation type="journal article" date="2014" name="Proc. Natl. Acad. Sci. U.S.A.">
        <title>Extensive sampling of basidiomycete genomes demonstrates inadequacy of the white-rot/brown-rot paradigm for wood decay fungi.</title>
        <authorList>
            <person name="Riley R."/>
            <person name="Salamov A.A."/>
            <person name="Brown D.W."/>
            <person name="Nagy L.G."/>
            <person name="Floudas D."/>
            <person name="Held B.W."/>
            <person name="Levasseur A."/>
            <person name="Lombard V."/>
            <person name="Morin E."/>
            <person name="Otillar R."/>
            <person name="Lindquist E.A."/>
            <person name="Sun H."/>
            <person name="LaButti K.M."/>
            <person name="Schmutz J."/>
            <person name="Jabbour D."/>
            <person name="Luo H."/>
            <person name="Baker S.E."/>
            <person name="Pisabarro A.G."/>
            <person name="Walton J.D."/>
            <person name="Blanchette R.A."/>
            <person name="Henrissat B."/>
            <person name="Martin F."/>
            <person name="Cullen D."/>
            <person name="Hibbett D.S."/>
            <person name="Grigoriev I.V."/>
        </authorList>
    </citation>
    <scope>NUCLEOTIDE SEQUENCE [LARGE SCALE GENOMIC DNA]</scope>
    <source>
        <strain evidence="3">MUCL 33604</strain>
    </source>
</reference>
<evidence type="ECO:0000313" key="2">
    <source>
        <dbReference type="EMBL" id="KDQ61487.1"/>
    </source>
</evidence>
<name>A0A067QDC3_9AGAM</name>
<dbReference type="OrthoDB" id="3357985at2759"/>
<dbReference type="PROSITE" id="PS50097">
    <property type="entry name" value="BTB"/>
    <property type="match status" value="1"/>
</dbReference>
<dbReference type="InterPro" id="IPR000210">
    <property type="entry name" value="BTB/POZ_dom"/>
</dbReference>
<sequence length="168" mass="18292">MPICTNAPAPFDNPNADVVLRTSDHVNFRTFKLILSLASPFFSSMFSLPQSNAGEGGQGALGQVKEQGLPVVPLTENSEVITKMLTFCYPIGNPVLTTLEESEELWGLGIKYDIGGLVSWVGVKLAEEKFLEQDPARTYILACRYKAEDLARTAARRITTGVVRSPGD</sequence>
<feature type="domain" description="BTB" evidence="1">
    <location>
        <begin position="16"/>
        <end position="89"/>
    </location>
</feature>
<accession>A0A067QDC3</accession>
<keyword evidence="3" id="KW-1185">Reference proteome</keyword>
<proteinExistence type="predicted"/>
<organism evidence="2 3">
    <name type="scientific">Jaapia argillacea MUCL 33604</name>
    <dbReference type="NCBI Taxonomy" id="933084"/>
    <lineage>
        <taxon>Eukaryota</taxon>
        <taxon>Fungi</taxon>
        <taxon>Dikarya</taxon>
        <taxon>Basidiomycota</taxon>
        <taxon>Agaricomycotina</taxon>
        <taxon>Agaricomycetes</taxon>
        <taxon>Agaricomycetidae</taxon>
        <taxon>Jaapiales</taxon>
        <taxon>Jaapiaceae</taxon>
        <taxon>Jaapia</taxon>
    </lineage>
</organism>
<dbReference type="Proteomes" id="UP000027265">
    <property type="component" value="Unassembled WGS sequence"/>
</dbReference>
<dbReference type="InterPro" id="IPR011333">
    <property type="entry name" value="SKP1/BTB/POZ_sf"/>
</dbReference>
<dbReference type="HOGENOM" id="CLU_052397_3_1_1"/>
<evidence type="ECO:0000313" key="3">
    <source>
        <dbReference type="Proteomes" id="UP000027265"/>
    </source>
</evidence>
<dbReference type="CDD" id="cd18186">
    <property type="entry name" value="BTB_POZ_ZBTB_KLHL-like"/>
    <property type="match status" value="1"/>
</dbReference>
<protein>
    <recommendedName>
        <fullName evidence="1">BTB domain-containing protein</fullName>
    </recommendedName>
</protein>
<dbReference type="Pfam" id="PF00651">
    <property type="entry name" value="BTB"/>
    <property type="match status" value="1"/>
</dbReference>
<dbReference type="Gene3D" id="3.30.710.10">
    <property type="entry name" value="Potassium Channel Kv1.1, Chain A"/>
    <property type="match status" value="1"/>
</dbReference>
<dbReference type="SMART" id="SM00225">
    <property type="entry name" value="BTB"/>
    <property type="match status" value="1"/>
</dbReference>
<dbReference type="EMBL" id="KL197712">
    <property type="protein sequence ID" value="KDQ61487.1"/>
    <property type="molecule type" value="Genomic_DNA"/>
</dbReference>
<gene>
    <name evidence="2" type="ORF">JAAARDRAFT_66597</name>
</gene>
<evidence type="ECO:0000259" key="1">
    <source>
        <dbReference type="PROSITE" id="PS50097"/>
    </source>
</evidence>